<keyword evidence="2" id="KW-1185">Reference proteome</keyword>
<name>A0ACB8RLX5_9AGAM</name>
<evidence type="ECO:0000313" key="2">
    <source>
        <dbReference type="Proteomes" id="UP000814033"/>
    </source>
</evidence>
<reference evidence="1" key="2">
    <citation type="journal article" date="2022" name="New Phytol.">
        <title>Evolutionary transition to the ectomycorrhizal habit in the genomes of a hyperdiverse lineage of mushroom-forming fungi.</title>
        <authorList>
            <person name="Looney B."/>
            <person name="Miyauchi S."/>
            <person name="Morin E."/>
            <person name="Drula E."/>
            <person name="Courty P.E."/>
            <person name="Kohler A."/>
            <person name="Kuo A."/>
            <person name="LaButti K."/>
            <person name="Pangilinan J."/>
            <person name="Lipzen A."/>
            <person name="Riley R."/>
            <person name="Andreopoulos W."/>
            <person name="He G."/>
            <person name="Johnson J."/>
            <person name="Nolan M."/>
            <person name="Tritt A."/>
            <person name="Barry K.W."/>
            <person name="Grigoriev I.V."/>
            <person name="Nagy L.G."/>
            <person name="Hibbett D."/>
            <person name="Henrissat B."/>
            <person name="Matheny P.B."/>
            <person name="Labbe J."/>
            <person name="Martin F.M."/>
        </authorList>
    </citation>
    <scope>NUCLEOTIDE SEQUENCE</scope>
    <source>
        <strain evidence="1">FP105234-sp</strain>
    </source>
</reference>
<dbReference type="EMBL" id="MU275963">
    <property type="protein sequence ID" value="KAI0045050.1"/>
    <property type="molecule type" value="Genomic_DNA"/>
</dbReference>
<protein>
    <submittedName>
        <fullName evidence="1">Uncharacterized protein</fullName>
    </submittedName>
</protein>
<gene>
    <name evidence="1" type="ORF">FA95DRAFT_174162</name>
</gene>
<dbReference type="Proteomes" id="UP000814033">
    <property type="component" value="Unassembled WGS sequence"/>
</dbReference>
<reference evidence="1" key="1">
    <citation type="submission" date="2021-02" db="EMBL/GenBank/DDBJ databases">
        <authorList>
            <consortium name="DOE Joint Genome Institute"/>
            <person name="Ahrendt S."/>
            <person name="Looney B.P."/>
            <person name="Miyauchi S."/>
            <person name="Morin E."/>
            <person name="Drula E."/>
            <person name="Courty P.E."/>
            <person name="Chicoki N."/>
            <person name="Fauchery L."/>
            <person name="Kohler A."/>
            <person name="Kuo A."/>
            <person name="Labutti K."/>
            <person name="Pangilinan J."/>
            <person name="Lipzen A."/>
            <person name="Riley R."/>
            <person name="Andreopoulos W."/>
            <person name="He G."/>
            <person name="Johnson J."/>
            <person name="Barry K.W."/>
            <person name="Grigoriev I.V."/>
            <person name="Nagy L."/>
            <person name="Hibbett D."/>
            <person name="Henrissat B."/>
            <person name="Matheny P.B."/>
            <person name="Labbe J."/>
            <person name="Martin F."/>
        </authorList>
    </citation>
    <scope>NUCLEOTIDE SEQUENCE</scope>
    <source>
        <strain evidence="1">FP105234-sp</strain>
    </source>
</reference>
<proteinExistence type="predicted"/>
<comment type="caution">
    <text evidence="1">The sequence shown here is derived from an EMBL/GenBank/DDBJ whole genome shotgun (WGS) entry which is preliminary data.</text>
</comment>
<organism evidence="1 2">
    <name type="scientific">Auriscalpium vulgare</name>
    <dbReference type="NCBI Taxonomy" id="40419"/>
    <lineage>
        <taxon>Eukaryota</taxon>
        <taxon>Fungi</taxon>
        <taxon>Dikarya</taxon>
        <taxon>Basidiomycota</taxon>
        <taxon>Agaricomycotina</taxon>
        <taxon>Agaricomycetes</taxon>
        <taxon>Russulales</taxon>
        <taxon>Auriscalpiaceae</taxon>
        <taxon>Auriscalpium</taxon>
    </lineage>
</organism>
<sequence>MKGGIRRGLNHPCGRRPDSSAATVRVHPEHWNKCRAFDRPRGHNALNAATSPRHLVGGLCTVSLRVWGRRHLSPHSQAGLATEARRRTVIIRRSSCLRPHSRARSTACLVRASDTHDLRIPGIANAPGSVFGWPAQGRVACASLLVSPA</sequence>
<evidence type="ECO:0000313" key="1">
    <source>
        <dbReference type="EMBL" id="KAI0045050.1"/>
    </source>
</evidence>
<accession>A0ACB8RLX5</accession>